<dbReference type="RefSeq" id="WP_322936677.1">
    <property type="nucleotide sequence ID" value="NZ_CP141059.1"/>
</dbReference>
<evidence type="ECO:0000313" key="3">
    <source>
        <dbReference type="Proteomes" id="UP001327225"/>
    </source>
</evidence>
<dbReference type="Pfam" id="PF00717">
    <property type="entry name" value="Peptidase_S24"/>
    <property type="match status" value="1"/>
</dbReference>
<name>A0ABZ0ZLT2_9ACTN</name>
<accession>A0ABZ0ZLT2</accession>
<dbReference type="EMBL" id="CP141059">
    <property type="protein sequence ID" value="WQQ25220.1"/>
    <property type="molecule type" value="Genomic_DNA"/>
</dbReference>
<dbReference type="InterPro" id="IPR015927">
    <property type="entry name" value="Peptidase_S24_S26A/B/C"/>
</dbReference>
<keyword evidence="3" id="KW-1185">Reference proteome</keyword>
<dbReference type="Proteomes" id="UP001327225">
    <property type="component" value="Chromosome"/>
</dbReference>
<dbReference type="Gene3D" id="2.10.109.10">
    <property type="entry name" value="Umud Fragment, subunit A"/>
    <property type="match status" value="1"/>
</dbReference>
<reference evidence="3" key="1">
    <citation type="submission" date="2023-12" db="EMBL/GenBank/DDBJ databases">
        <title>Novel species in genus Nocardioides.</title>
        <authorList>
            <person name="Zhou H."/>
        </authorList>
    </citation>
    <scope>NUCLEOTIDE SEQUENCE [LARGE SCALE GENOMIC DNA]</scope>
    <source>
        <strain evidence="3">HM61</strain>
    </source>
</reference>
<sequence length="117" mass="12778">MESHPASRNDGRTAGRRSVVPLGLAVVRGASMRPTLAPGDRLLVRYRRTPRPGQVVVGRFADGTVAVKRAVEQRPGGWWLLSDNTADGVDSRHRGVVPGDDVIGVVLARLWPRPRRL</sequence>
<evidence type="ECO:0000259" key="1">
    <source>
        <dbReference type="Pfam" id="PF00717"/>
    </source>
</evidence>
<organism evidence="2 3">
    <name type="scientific">Nocardioides bizhenqiangii</name>
    <dbReference type="NCBI Taxonomy" id="3095076"/>
    <lineage>
        <taxon>Bacteria</taxon>
        <taxon>Bacillati</taxon>
        <taxon>Actinomycetota</taxon>
        <taxon>Actinomycetes</taxon>
        <taxon>Propionibacteriales</taxon>
        <taxon>Nocardioidaceae</taxon>
        <taxon>Nocardioides</taxon>
    </lineage>
</organism>
<dbReference type="SUPFAM" id="SSF51306">
    <property type="entry name" value="LexA/Signal peptidase"/>
    <property type="match status" value="1"/>
</dbReference>
<proteinExistence type="predicted"/>
<dbReference type="InterPro" id="IPR036286">
    <property type="entry name" value="LexA/Signal_pep-like_sf"/>
</dbReference>
<evidence type="ECO:0000313" key="2">
    <source>
        <dbReference type="EMBL" id="WQQ25220.1"/>
    </source>
</evidence>
<dbReference type="CDD" id="cd06462">
    <property type="entry name" value="Peptidase_S24_S26"/>
    <property type="match status" value="1"/>
</dbReference>
<gene>
    <name evidence="2" type="ORF">SHK19_14755</name>
</gene>
<feature type="domain" description="Peptidase S24/S26A/S26B/S26C" evidence="1">
    <location>
        <begin position="24"/>
        <end position="86"/>
    </location>
</feature>
<protein>
    <submittedName>
        <fullName evidence="2">S24 family peptidase</fullName>
    </submittedName>
</protein>